<comment type="caution">
    <text evidence="1">The sequence shown here is derived from an EMBL/GenBank/DDBJ whole genome shotgun (WGS) entry which is preliminary data.</text>
</comment>
<name>A0A0G1RVT7_9BACT</name>
<dbReference type="Proteomes" id="UP000033860">
    <property type="component" value="Unassembled WGS sequence"/>
</dbReference>
<sequence>MKKLQLSLTRQEAQLLELKGAELGYDLTKYVKFILAREAASVMEAAHPSQPQKFDQDDKIE</sequence>
<dbReference type="AlphaFoldDB" id="A0A0G1RVT7"/>
<accession>A0A0G1RVT7</accession>
<protein>
    <submittedName>
        <fullName evidence="1">Uncharacterized protein</fullName>
    </submittedName>
</protein>
<proteinExistence type="predicted"/>
<dbReference type="EMBL" id="LCNT01000003">
    <property type="protein sequence ID" value="KKU61444.1"/>
    <property type="molecule type" value="Genomic_DNA"/>
</dbReference>
<evidence type="ECO:0000313" key="2">
    <source>
        <dbReference type="Proteomes" id="UP000033860"/>
    </source>
</evidence>
<evidence type="ECO:0000313" key="1">
    <source>
        <dbReference type="EMBL" id="KKU61444.1"/>
    </source>
</evidence>
<organism evidence="1 2">
    <name type="scientific">Candidatus Beckwithbacteria bacterium GW2011_GWB1_47_15</name>
    <dbReference type="NCBI Taxonomy" id="1618371"/>
    <lineage>
        <taxon>Bacteria</taxon>
        <taxon>Candidatus Beckwithiibacteriota</taxon>
    </lineage>
</organism>
<reference evidence="1 2" key="1">
    <citation type="journal article" date="2015" name="Nature">
        <title>rRNA introns, odd ribosomes, and small enigmatic genomes across a large radiation of phyla.</title>
        <authorList>
            <person name="Brown C.T."/>
            <person name="Hug L.A."/>
            <person name="Thomas B.C."/>
            <person name="Sharon I."/>
            <person name="Castelle C.J."/>
            <person name="Singh A."/>
            <person name="Wilkins M.J."/>
            <person name="Williams K.H."/>
            <person name="Banfield J.F."/>
        </authorList>
    </citation>
    <scope>NUCLEOTIDE SEQUENCE [LARGE SCALE GENOMIC DNA]</scope>
</reference>
<gene>
    <name evidence="1" type="ORF">UX85_C0003G0103</name>
</gene>